<gene>
    <name evidence="4" type="ORF">MO867_04230</name>
</gene>
<dbReference type="Proteomes" id="UP001139028">
    <property type="component" value="Unassembled WGS sequence"/>
</dbReference>
<feature type="domain" description="Glycosyltransferase subfamily 4-like N-terminal" evidence="3">
    <location>
        <begin position="17"/>
        <end position="168"/>
    </location>
</feature>
<reference evidence="4" key="1">
    <citation type="journal article" date="2022" name="Arch. Microbiol.">
        <title>Microbulbifer okhotskensis sp. nov., isolated from a deep bottom sediment of the Okhotsk Sea.</title>
        <authorList>
            <person name="Romanenko L."/>
            <person name="Kurilenko V."/>
            <person name="Otstavnykh N."/>
            <person name="Velansky P."/>
            <person name="Isaeva M."/>
            <person name="Mikhailov V."/>
        </authorList>
    </citation>
    <scope>NUCLEOTIDE SEQUENCE</scope>
    <source>
        <strain evidence="4">OS29</strain>
    </source>
</reference>
<evidence type="ECO:0000313" key="5">
    <source>
        <dbReference type="Proteomes" id="UP001139028"/>
    </source>
</evidence>
<sequence length="363" mass="39939">MLRIGVDARPLSVATTGIGRYTEALIERMLKSGDQWFLYSDAPLPDRFYTIENVVVRSGKIGRKSLGTLFAQARFPGWAKRDDVQVFWSPRHHLPLLMPSSVNQVVTIHDMVWLRFPETMSVFGKYLERGLMPPSVRLAHTVIAVSQFTGDELAELLPESVVKTVVIPEAPFLQNSEARVDGEYFLFVGTLEPRKNLERLLTAYRAYVDTVSSEPLPLYICGGRGWGLPRLSEIIAELGIGKNVKLLGYVPDHDLSGLYRSARALLMPSIYEGFGLPIVEAFSQNTPVMTSEAGAMREVAGGGGLLVDPLSVSSMADGIIQLHSNLGLVHDLQRAAGARVSEFCWGQAAKDTLKVLEQAAADR</sequence>
<dbReference type="PANTHER" id="PTHR46401:SF2">
    <property type="entry name" value="GLYCOSYLTRANSFERASE WBBK-RELATED"/>
    <property type="match status" value="1"/>
</dbReference>
<evidence type="ECO:0000256" key="1">
    <source>
        <dbReference type="ARBA" id="ARBA00022679"/>
    </source>
</evidence>
<dbReference type="GO" id="GO:0016757">
    <property type="term" value="F:glycosyltransferase activity"/>
    <property type="evidence" value="ECO:0007669"/>
    <property type="project" value="InterPro"/>
</dbReference>
<dbReference type="Gene3D" id="3.40.50.2000">
    <property type="entry name" value="Glycogen Phosphorylase B"/>
    <property type="match status" value="2"/>
</dbReference>
<dbReference type="Pfam" id="PF13439">
    <property type="entry name" value="Glyco_transf_4"/>
    <property type="match status" value="1"/>
</dbReference>
<protein>
    <submittedName>
        <fullName evidence="4">Glycosyltransferase family 4 protein</fullName>
    </submittedName>
</protein>
<evidence type="ECO:0000313" key="4">
    <source>
        <dbReference type="EMBL" id="MCO1333543.1"/>
    </source>
</evidence>
<dbReference type="EMBL" id="JALBWM010000010">
    <property type="protein sequence ID" value="MCO1333543.1"/>
    <property type="molecule type" value="Genomic_DNA"/>
</dbReference>
<dbReference type="InterPro" id="IPR028098">
    <property type="entry name" value="Glyco_trans_4-like_N"/>
</dbReference>
<dbReference type="CDD" id="cd03809">
    <property type="entry name" value="GT4_MtfB-like"/>
    <property type="match status" value="1"/>
</dbReference>
<evidence type="ECO:0000259" key="3">
    <source>
        <dbReference type="Pfam" id="PF13439"/>
    </source>
</evidence>
<feature type="domain" description="Glycosyl transferase family 1" evidence="2">
    <location>
        <begin position="176"/>
        <end position="336"/>
    </location>
</feature>
<dbReference type="PANTHER" id="PTHR46401">
    <property type="entry name" value="GLYCOSYLTRANSFERASE WBBK-RELATED"/>
    <property type="match status" value="1"/>
</dbReference>
<evidence type="ECO:0000259" key="2">
    <source>
        <dbReference type="Pfam" id="PF00534"/>
    </source>
</evidence>
<organism evidence="4 5">
    <name type="scientific">Microbulbifer okhotskensis</name>
    <dbReference type="NCBI Taxonomy" id="2926617"/>
    <lineage>
        <taxon>Bacteria</taxon>
        <taxon>Pseudomonadati</taxon>
        <taxon>Pseudomonadota</taxon>
        <taxon>Gammaproteobacteria</taxon>
        <taxon>Cellvibrionales</taxon>
        <taxon>Microbulbiferaceae</taxon>
        <taxon>Microbulbifer</taxon>
    </lineage>
</organism>
<comment type="caution">
    <text evidence="4">The sequence shown here is derived from an EMBL/GenBank/DDBJ whole genome shotgun (WGS) entry which is preliminary data.</text>
</comment>
<accession>A0A9X2EPY0</accession>
<keyword evidence="5" id="KW-1185">Reference proteome</keyword>
<name>A0A9X2EPY0_9GAMM</name>
<dbReference type="SUPFAM" id="SSF53756">
    <property type="entry name" value="UDP-Glycosyltransferase/glycogen phosphorylase"/>
    <property type="match status" value="1"/>
</dbReference>
<dbReference type="GO" id="GO:0009103">
    <property type="term" value="P:lipopolysaccharide biosynthetic process"/>
    <property type="evidence" value="ECO:0007669"/>
    <property type="project" value="TreeGrafter"/>
</dbReference>
<dbReference type="InterPro" id="IPR001296">
    <property type="entry name" value="Glyco_trans_1"/>
</dbReference>
<dbReference type="AlphaFoldDB" id="A0A9X2EPY0"/>
<dbReference type="RefSeq" id="WP_252464915.1">
    <property type="nucleotide sequence ID" value="NZ_JALBWM010000010.1"/>
</dbReference>
<proteinExistence type="predicted"/>
<keyword evidence="1" id="KW-0808">Transferase</keyword>
<dbReference type="Pfam" id="PF00534">
    <property type="entry name" value="Glycos_transf_1"/>
    <property type="match status" value="1"/>
</dbReference>